<dbReference type="AlphaFoldDB" id="A0A2U2PA53"/>
<dbReference type="OrthoDB" id="9803256at2"/>
<name>A0A2U2PA53_9SPHI</name>
<reference evidence="5 6" key="1">
    <citation type="submission" date="2018-04" db="EMBL/GenBank/DDBJ databases">
        <title>Pedobacter chongqingensis sp. nov., isolated from a rottenly hemp rope.</title>
        <authorList>
            <person name="Cai Y."/>
        </authorList>
    </citation>
    <scope>NUCLEOTIDE SEQUENCE [LARGE SCALE GENOMIC DNA]</scope>
    <source>
        <strain evidence="5 6">FJ4-8</strain>
    </source>
</reference>
<evidence type="ECO:0000256" key="3">
    <source>
        <dbReference type="ARBA" id="ARBA00023163"/>
    </source>
</evidence>
<dbReference type="GO" id="GO:0000976">
    <property type="term" value="F:transcription cis-regulatory region binding"/>
    <property type="evidence" value="ECO:0007669"/>
    <property type="project" value="TreeGrafter"/>
</dbReference>
<proteinExistence type="predicted"/>
<dbReference type="Pfam" id="PF13377">
    <property type="entry name" value="Peripla_BP_3"/>
    <property type="match status" value="1"/>
</dbReference>
<dbReference type="Proteomes" id="UP000245647">
    <property type="component" value="Unassembled WGS sequence"/>
</dbReference>
<dbReference type="GO" id="GO:0003700">
    <property type="term" value="F:DNA-binding transcription factor activity"/>
    <property type="evidence" value="ECO:0007669"/>
    <property type="project" value="TreeGrafter"/>
</dbReference>
<evidence type="ECO:0000313" key="5">
    <source>
        <dbReference type="EMBL" id="PWG78262.1"/>
    </source>
</evidence>
<dbReference type="RefSeq" id="WP_109418165.1">
    <property type="nucleotide sequence ID" value="NZ_QEAS01000028.1"/>
</dbReference>
<comment type="caution">
    <text evidence="5">The sequence shown here is derived from an EMBL/GenBank/DDBJ whole genome shotgun (WGS) entry which is preliminary data.</text>
</comment>
<keyword evidence="2" id="KW-0238">DNA-binding</keyword>
<dbReference type="EMBL" id="QEAS01000028">
    <property type="protein sequence ID" value="PWG78262.1"/>
    <property type="molecule type" value="Genomic_DNA"/>
</dbReference>
<feature type="domain" description="HTH lacI-type" evidence="4">
    <location>
        <begin position="7"/>
        <end position="61"/>
    </location>
</feature>
<dbReference type="InterPro" id="IPR000843">
    <property type="entry name" value="HTH_LacI"/>
</dbReference>
<dbReference type="Gene3D" id="3.40.50.2300">
    <property type="match status" value="2"/>
</dbReference>
<organism evidence="5 6">
    <name type="scientific">Pararcticibacter amylolyticus</name>
    <dbReference type="NCBI Taxonomy" id="2173175"/>
    <lineage>
        <taxon>Bacteria</taxon>
        <taxon>Pseudomonadati</taxon>
        <taxon>Bacteroidota</taxon>
        <taxon>Sphingobacteriia</taxon>
        <taxon>Sphingobacteriales</taxon>
        <taxon>Sphingobacteriaceae</taxon>
        <taxon>Pararcticibacter</taxon>
    </lineage>
</organism>
<dbReference type="CDD" id="cd01392">
    <property type="entry name" value="HTH_LacI"/>
    <property type="match status" value="1"/>
</dbReference>
<dbReference type="PROSITE" id="PS50932">
    <property type="entry name" value="HTH_LACI_2"/>
    <property type="match status" value="1"/>
</dbReference>
<dbReference type="SUPFAM" id="SSF47413">
    <property type="entry name" value="lambda repressor-like DNA-binding domains"/>
    <property type="match status" value="1"/>
</dbReference>
<evidence type="ECO:0000259" key="4">
    <source>
        <dbReference type="PROSITE" id="PS50932"/>
    </source>
</evidence>
<keyword evidence="6" id="KW-1185">Reference proteome</keyword>
<dbReference type="SMART" id="SM00354">
    <property type="entry name" value="HTH_LACI"/>
    <property type="match status" value="1"/>
</dbReference>
<protein>
    <submittedName>
        <fullName evidence="5">LacI family transcriptional regulator</fullName>
    </submittedName>
</protein>
<dbReference type="InterPro" id="IPR046335">
    <property type="entry name" value="LacI/GalR-like_sensor"/>
</dbReference>
<dbReference type="PANTHER" id="PTHR30146">
    <property type="entry name" value="LACI-RELATED TRANSCRIPTIONAL REPRESSOR"/>
    <property type="match status" value="1"/>
</dbReference>
<keyword evidence="3" id="KW-0804">Transcription</keyword>
<gene>
    <name evidence="5" type="ORF">DDR33_23065</name>
</gene>
<accession>A0A2U2PA53</accession>
<keyword evidence="1" id="KW-0805">Transcription regulation</keyword>
<sequence length="347" mass="38593">MQPEKEVTIYDIAKALNISPATVSRGLKDHSAISKNTRKRIFEAAQAMGYRFNSFASNLRRQKTNTIGVIVPRLNSAFMSDAIAGMEKVLNEAGYNLIISQSLEDTGKEEKNAVTMFNSRVDGLIVSLSYNTRAIPHFEQFIRRGIPLIFFDRIYEDSECPSIVINNYEAAYGITTHLIGEGCKRIVHITGNESGNVYRQRFEGYRDALKDGGIEWDKQCLIVNTLTSGDGEHAAEAILKMKRRPDGIFVANDNCAVSCMLSLKRQGIKVPDDIAIAGFNNDPISRVAEPNLTTIDYKGYEMGEVAAKTLIDRLNGTSGVPITNSLILKHEIIVRDSSLKNSRTKHR</sequence>
<dbReference type="CDD" id="cd06267">
    <property type="entry name" value="PBP1_LacI_sugar_binding-like"/>
    <property type="match status" value="1"/>
</dbReference>
<dbReference type="InterPro" id="IPR028082">
    <property type="entry name" value="Peripla_BP_I"/>
</dbReference>
<evidence type="ECO:0000256" key="1">
    <source>
        <dbReference type="ARBA" id="ARBA00023015"/>
    </source>
</evidence>
<evidence type="ECO:0000256" key="2">
    <source>
        <dbReference type="ARBA" id="ARBA00023125"/>
    </source>
</evidence>
<dbReference type="PANTHER" id="PTHR30146:SF109">
    <property type="entry name" value="HTH-TYPE TRANSCRIPTIONAL REGULATOR GALS"/>
    <property type="match status" value="1"/>
</dbReference>
<evidence type="ECO:0000313" key="6">
    <source>
        <dbReference type="Proteomes" id="UP000245647"/>
    </source>
</evidence>
<dbReference type="Gene3D" id="1.10.260.40">
    <property type="entry name" value="lambda repressor-like DNA-binding domains"/>
    <property type="match status" value="1"/>
</dbReference>
<dbReference type="InterPro" id="IPR010982">
    <property type="entry name" value="Lambda_DNA-bd_dom_sf"/>
</dbReference>
<dbReference type="SUPFAM" id="SSF53822">
    <property type="entry name" value="Periplasmic binding protein-like I"/>
    <property type="match status" value="1"/>
</dbReference>
<dbReference type="Pfam" id="PF00356">
    <property type="entry name" value="LacI"/>
    <property type="match status" value="1"/>
</dbReference>